<dbReference type="CDD" id="cd01949">
    <property type="entry name" value="GGDEF"/>
    <property type="match status" value="1"/>
</dbReference>
<dbReference type="EMBL" id="AP019309">
    <property type="protein sequence ID" value="BBH26484.1"/>
    <property type="molecule type" value="Genomic_DNA"/>
</dbReference>
<feature type="transmembrane region" description="Helical" evidence="1">
    <location>
        <begin position="116"/>
        <end position="137"/>
    </location>
</feature>
<dbReference type="GO" id="GO:0052621">
    <property type="term" value="F:diguanylate cyclase activity"/>
    <property type="evidence" value="ECO:0007669"/>
    <property type="project" value="TreeGrafter"/>
</dbReference>
<dbReference type="AlphaFoldDB" id="A0A3G9JU93"/>
<evidence type="ECO:0000313" key="4">
    <source>
        <dbReference type="Proteomes" id="UP000268059"/>
    </source>
</evidence>
<evidence type="ECO:0000259" key="2">
    <source>
        <dbReference type="PROSITE" id="PS50887"/>
    </source>
</evidence>
<feature type="transmembrane region" description="Helical" evidence="1">
    <location>
        <begin position="149"/>
        <end position="171"/>
    </location>
</feature>
<dbReference type="Pfam" id="PF00990">
    <property type="entry name" value="GGDEF"/>
    <property type="match status" value="1"/>
</dbReference>
<evidence type="ECO:0000256" key="1">
    <source>
        <dbReference type="SAM" id="Phobius"/>
    </source>
</evidence>
<gene>
    <name evidence="3" type="ORF">SG0102_14180</name>
</gene>
<feature type="transmembrane region" description="Helical" evidence="1">
    <location>
        <begin position="52"/>
        <end position="70"/>
    </location>
</feature>
<keyword evidence="4" id="KW-1185">Reference proteome</keyword>
<feature type="domain" description="GGDEF" evidence="2">
    <location>
        <begin position="260"/>
        <end position="383"/>
    </location>
</feature>
<name>A0A3G9JU93_9FIRM</name>
<keyword evidence="1" id="KW-1133">Transmembrane helix</keyword>
<organism evidence="3 4">
    <name type="scientific">Intestinibaculum porci</name>
    <dbReference type="NCBI Taxonomy" id="2487118"/>
    <lineage>
        <taxon>Bacteria</taxon>
        <taxon>Bacillati</taxon>
        <taxon>Bacillota</taxon>
        <taxon>Erysipelotrichia</taxon>
        <taxon>Erysipelotrichales</taxon>
        <taxon>Erysipelotrichaceae</taxon>
        <taxon>Intestinibaculum</taxon>
    </lineage>
</organism>
<sequence length="383" mass="44003">MSTSMAQTFSQAYQPFYIAILLVCLVISSEVYGRIQRSIGRESENTAFKKIIFTYVIYIINDLLWIYILPKPGHTTFARVLEFSEAGILSVFTFLWFGFAEYYIDGFTDKMGKIKHIFYLPVIIAIINAAVFILNRVGILGVSLWPASYIYMINSPIDFFYLFFAFAHTMYKMHQEKRPNRQLHERVIMECMLYPAIGAIASLFIYYVPFIILGILPSIIKVLIEMQNAHIYTDALTGINNRYRVSEYLEREWENCSVDHPIYIYLIDINKFKSINDKYGHLVGDQALVTLAETLKKIASEGIVIGRFGGDEFILVDSLNHDPEAVKKEIRIALQEAARQKNFAFDLTISIGYAKCTNAKSKVTDIVARADDALYQDKKRTHK</sequence>
<dbReference type="InterPro" id="IPR043128">
    <property type="entry name" value="Rev_trsase/Diguanyl_cyclase"/>
</dbReference>
<protein>
    <recommendedName>
        <fullName evidence="2">GGDEF domain-containing protein</fullName>
    </recommendedName>
</protein>
<dbReference type="InterPro" id="IPR029787">
    <property type="entry name" value="Nucleotide_cyclase"/>
</dbReference>
<dbReference type="InParanoid" id="A0A3G9JU93"/>
<dbReference type="PANTHER" id="PTHR45138">
    <property type="entry name" value="REGULATORY COMPONENTS OF SENSORY TRANSDUCTION SYSTEM"/>
    <property type="match status" value="1"/>
</dbReference>
<keyword evidence="1" id="KW-0472">Membrane</keyword>
<accession>A0A3G9JU93</accession>
<feature type="transmembrane region" description="Helical" evidence="1">
    <location>
        <begin position="86"/>
        <end position="104"/>
    </location>
</feature>
<dbReference type="KEGG" id="ebm:SG0102_14180"/>
<feature type="transmembrane region" description="Helical" evidence="1">
    <location>
        <begin position="12"/>
        <end position="32"/>
    </location>
</feature>
<dbReference type="PROSITE" id="PS50887">
    <property type="entry name" value="GGDEF"/>
    <property type="match status" value="1"/>
</dbReference>
<dbReference type="Gene3D" id="3.30.70.270">
    <property type="match status" value="1"/>
</dbReference>
<dbReference type="InterPro" id="IPR050469">
    <property type="entry name" value="Diguanylate_Cyclase"/>
</dbReference>
<dbReference type="NCBIfam" id="TIGR00254">
    <property type="entry name" value="GGDEF"/>
    <property type="match status" value="1"/>
</dbReference>
<dbReference type="OrthoDB" id="9805474at2"/>
<proteinExistence type="predicted"/>
<dbReference type="PANTHER" id="PTHR45138:SF9">
    <property type="entry name" value="DIGUANYLATE CYCLASE DGCM-RELATED"/>
    <property type="match status" value="1"/>
</dbReference>
<reference evidence="3 4" key="1">
    <citation type="submission" date="2018-11" db="EMBL/GenBank/DDBJ databases">
        <title>Novel Erysipelotrichaceae bacterium isolated from small intestine of a swine.</title>
        <authorList>
            <person name="Kim J.S."/>
            <person name="Choe H."/>
            <person name="Lee Y.R."/>
            <person name="Kim K.M."/>
            <person name="Park D.S."/>
        </authorList>
    </citation>
    <scope>NUCLEOTIDE SEQUENCE [LARGE SCALE GENOMIC DNA]</scope>
    <source>
        <strain evidence="3 4">SG0102</strain>
    </source>
</reference>
<keyword evidence="1" id="KW-0812">Transmembrane</keyword>
<evidence type="ECO:0000313" key="3">
    <source>
        <dbReference type="EMBL" id="BBH26484.1"/>
    </source>
</evidence>
<dbReference type="InterPro" id="IPR000160">
    <property type="entry name" value="GGDEF_dom"/>
</dbReference>
<dbReference type="SUPFAM" id="SSF55073">
    <property type="entry name" value="Nucleotide cyclase"/>
    <property type="match status" value="1"/>
</dbReference>
<feature type="transmembrane region" description="Helical" evidence="1">
    <location>
        <begin position="192"/>
        <end position="216"/>
    </location>
</feature>
<dbReference type="SMART" id="SM00267">
    <property type="entry name" value="GGDEF"/>
    <property type="match status" value="1"/>
</dbReference>
<dbReference type="Proteomes" id="UP000268059">
    <property type="component" value="Chromosome"/>
</dbReference>
<dbReference type="RefSeq" id="WP_125119342.1">
    <property type="nucleotide sequence ID" value="NZ_AP019309.1"/>
</dbReference>